<reference evidence="1" key="1">
    <citation type="submission" date="2022-04" db="EMBL/GenBank/DDBJ databases">
        <title>Flavobacterium pygoscelis sp. nov. isolated from Chinstrap chick (Pygoscelis antarcticus).</title>
        <authorList>
            <person name="Irgang R."/>
            <person name="Poblete-Morales M."/>
            <person name="Avendano-Herrera R."/>
        </authorList>
    </citation>
    <scope>NUCLEOTIDE SEQUENCE</scope>
    <source>
        <strain evidence="1">I-SCBP12n</strain>
    </source>
</reference>
<keyword evidence="2" id="KW-1185">Reference proteome</keyword>
<evidence type="ECO:0000313" key="2">
    <source>
        <dbReference type="Proteomes" id="UP001139260"/>
    </source>
</evidence>
<dbReference type="EMBL" id="JALNUB010000004">
    <property type="protein sequence ID" value="MCK8141858.1"/>
    <property type="molecule type" value="Genomic_DNA"/>
</dbReference>
<comment type="caution">
    <text evidence="1">The sequence shown here is derived from an EMBL/GenBank/DDBJ whole genome shotgun (WGS) entry which is preliminary data.</text>
</comment>
<dbReference type="Proteomes" id="UP001139260">
    <property type="component" value="Unassembled WGS sequence"/>
</dbReference>
<protein>
    <submittedName>
        <fullName evidence="1">Uncharacterized protein</fullName>
    </submittedName>
</protein>
<sequence length="104" mass="11620">MEIINILYIGRNAQILDIVIRLINSNDNWNGVGMLCDEKAKQVFMQTNFSIVLLGPGIEQERESELRSYFTKVNPTIKIVQHYGGGSGLLQSEILSAIAPAENR</sequence>
<dbReference type="AlphaFoldDB" id="A0A9X1XRX6"/>
<dbReference type="RefSeq" id="WP_210644203.1">
    <property type="nucleotide sequence ID" value="NZ_JALNUB010000004.1"/>
</dbReference>
<organism evidence="1 2">
    <name type="scientific">Flavobacterium pygoscelis</name>
    <dbReference type="NCBI Taxonomy" id="2893176"/>
    <lineage>
        <taxon>Bacteria</taxon>
        <taxon>Pseudomonadati</taxon>
        <taxon>Bacteroidota</taxon>
        <taxon>Flavobacteriia</taxon>
        <taxon>Flavobacteriales</taxon>
        <taxon>Flavobacteriaceae</taxon>
        <taxon>Flavobacterium</taxon>
    </lineage>
</organism>
<gene>
    <name evidence="1" type="ORF">MW871_08110</name>
</gene>
<name>A0A9X1XRX6_9FLAO</name>
<evidence type="ECO:0000313" key="1">
    <source>
        <dbReference type="EMBL" id="MCK8141858.1"/>
    </source>
</evidence>
<accession>A0A9X1XRX6</accession>
<proteinExistence type="predicted"/>